<proteinExistence type="predicted"/>
<dbReference type="RefSeq" id="WP_192746956.1">
    <property type="nucleotide sequence ID" value="NZ_JADBEJ010000006.1"/>
</dbReference>
<name>A0ABR9LIA2_9PSEU</name>
<dbReference type="EMBL" id="JADBEJ010000006">
    <property type="protein sequence ID" value="MBE1580389.1"/>
    <property type="molecule type" value="Genomic_DNA"/>
</dbReference>
<evidence type="ECO:0000313" key="2">
    <source>
        <dbReference type="Proteomes" id="UP000656548"/>
    </source>
</evidence>
<reference evidence="1 2" key="1">
    <citation type="submission" date="2020-10" db="EMBL/GenBank/DDBJ databases">
        <title>Sequencing the genomes of 1000 actinobacteria strains.</title>
        <authorList>
            <person name="Klenk H.-P."/>
        </authorList>
    </citation>
    <scope>NUCLEOTIDE SEQUENCE [LARGE SCALE GENOMIC DNA]</scope>
    <source>
        <strain evidence="1 2">DSM 46661</strain>
    </source>
</reference>
<accession>A0ABR9LIA2</accession>
<gene>
    <name evidence="1" type="ORF">H4W30_007470</name>
</gene>
<organism evidence="1 2">
    <name type="scientific">Amycolatopsis roodepoortensis</name>
    <dbReference type="NCBI Taxonomy" id="700274"/>
    <lineage>
        <taxon>Bacteria</taxon>
        <taxon>Bacillati</taxon>
        <taxon>Actinomycetota</taxon>
        <taxon>Actinomycetes</taxon>
        <taxon>Pseudonocardiales</taxon>
        <taxon>Pseudonocardiaceae</taxon>
        <taxon>Amycolatopsis</taxon>
    </lineage>
</organism>
<protein>
    <submittedName>
        <fullName evidence="1">Uncharacterized protein</fullName>
    </submittedName>
</protein>
<sequence length="116" mass="13096">MSFSRDVPPRELSRGLRPVKISSVEQLEAAGADLLYVTLLGWKLHRVDRLCSMWRAYVEPETLQHSGDYDMRLWTTTGAEALVRQGANTFCRRCCTPEISRLARETPTRGAVEVSA</sequence>
<comment type="caution">
    <text evidence="1">The sequence shown here is derived from an EMBL/GenBank/DDBJ whole genome shotgun (WGS) entry which is preliminary data.</text>
</comment>
<keyword evidence="2" id="KW-1185">Reference proteome</keyword>
<dbReference type="Proteomes" id="UP000656548">
    <property type="component" value="Unassembled WGS sequence"/>
</dbReference>
<evidence type="ECO:0000313" key="1">
    <source>
        <dbReference type="EMBL" id="MBE1580389.1"/>
    </source>
</evidence>